<keyword evidence="1" id="KW-0805">Transcription regulation</keyword>
<dbReference type="SMART" id="SM00871">
    <property type="entry name" value="AraC_E_bind"/>
    <property type="match status" value="1"/>
</dbReference>
<dbReference type="RefSeq" id="WP_142944324.1">
    <property type="nucleotide sequence ID" value="NZ_VIKR01000007.1"/>
</dbReference>
<sequence length="289" mass="32084">MKATKYYQNRVETAIEFIADTLANGETPNLERCSRVAGLSKYHFHRVFKLVTGETLQQTVSRIKLSIAAHQLAKERISITEAAMNAGFESSQSLAKALKREVSVTATQLKNEPDRLTQAIAFFSLPNPEKTAVGLIALELTSLDPFQYIAIPTKGAYPELNQVYHQLFNSVGDPNEVRAILGIPDCNAGQLNGPGALFDCGLLLENGWTPKDKSIVDKQFSGGQFIRVRHNGAFEGLDETLDEAYRNILTQELVSLADSQCLFHYLDDPEEVIAQNLRTDIYIPIQLLN</sequence>
<comment type="caution">
    <text evidence="4">The sequence shown here is derived from an EMBL/GenBank/DDBJ whole genome shotgun (WGS) entry which is preliminary data.</text>
</comment>
<dbReference type="Gene3D" id="3.20.80.10">
    <property type="entry name" value="Regulatory factor, effector binding domain"/>
    <property type="match status" value="1"/>
</dbReference>
<evidence type="ECO:0000256" key="2">
    <source>
        <dbReference type="ARBA" id="ARBA00023163"/>
    </source>
</evidence>
<dbReference type="InterPro" id="IPR050908">
    <property type="entry name" value="SmbC-like"/>
</dbReference>
<dbReference type="InterPro" id="IPR010499">
    <property type="entry name" value="AraC_E-bd"/>
</dbReference>
<evidence type="ECO:0000313" key="5">
    <source>
        <dbReference type="Proteomes" id="UP000317839"/>
    </source>
</evidence>
<dbReference type="InterPro" id="IPR009057">
    <property type="entry name" value="Homeodomain-like_sf"/>
</dbReference>
<dbReference type="OrthoDB" id="282744at2"/>
<protein>
    <submittedName>
        <fullName evidence="4">AraC family transcriptional regulator</fullName>
    </submittedName>
</protein>
<evidence type="ECO:0000259" key="3">
    <source>
        <dbReference type="PROSITE" id="PS01124"/>
    </source>
</evidence>
<gene>
    <name evidence="4" type="ORF">FLL45_22535</name>
</gene>
<accession>A0A545T1K2</accession>
<dbReference type="GO" id="GO:0003700">
    <property type="term" value="F:DNA-binding transcription factor activity"/>
    <property type="evidence" value="ECO:0007669"/>
    <property type="project" value="InterPro"/>
</dbReference>
<dbReference type="SUPFAM" id="SSF46689">
    <property type="entry name" value="Homeodomain-like"/>
    <property type="match status" value="2"/>
</dbReference>
<dbReference type="PANTHER" id="PTHR40055:SF1">
    <property type="entry name" value="TRANSCRIPTIONAL REGULATOR YGIV-RELATED"/>
    <property type="match status" value="1"/>
</dbReference>
<evidence type="ECO:0000256" key="1">
    <source>
        <dbReference type="ARBA" id="ARBA00023015"/>
    </source>
</evidence>
<feature type="domain" description="HTH araC/xylS-type" evidence="3">
    <location>
        <begin position="12"/>
        <end position="112"/>
    </location>
</feature>
<dbReference type="PROSITE" id="PS01124">
    <property type="entry name" value="HTH_ARAC_FAMILY_2"/>
    <property type="match status" value="1"/>
</dbReference>
<dbReference type="InterPro" id="IPR011256">
    <property type="entry name" value="Reg_factor_effector_dom_sf"/>
</dbReference>
<keyword evidence="5" id="KW-1185">Reference proteome</keyword>
<dbReference type="EMBL" id="VIKR01000007">
    <property type="protein sequence ID" value="TQV71107.1"/>
    <property type="molecule type" value="Genomic_DNA"/>
</dbReference>
<dbReference type="Proteomes" id="UP000317839">
    <property type="component" value="Unassembled WGS sequence"/>
</dbReference>
<dbReference type="InterPro" id="IPR029442">
    <property type="entry name" value="GyrI-like"/>
</dbReference>
<dbReference type="Pfam" id="PF12833">
    <property type="entry name" value="HTH_18"/>
    <property type="match status" value="1"/>
</dbReference>
<dbReference type="Gene3D" id="1.10.10.60">
    <property type="entry name" value="Homeodomain-like"/>
    <property type="match status" value="1"/>
</dbReference>
<dbReference type="SMART" id="SM00342">
    <property type="entry name" value="HTH_ARAC"/>
    <property type="match status" value="1"/>
</dbReference>
<evidence type="ECO:0000313" key="4">
    <source>
        <dbReference type="EMBL" id="TQV71107.1"/>
    </source>
</evidence>
<proteinExistence type="predicted"/>
<name>A0A545T1K2_9GAMM</name>
<organism evidence="4 5">
    <name type="scientific">Aliikangiella marina</name>
    <dbReference type="NCBI Taxonomy" id="1712262"/>
    <lineage>
        <taxon>Bacteria</taxon>
        <taxon>Pseudomonadati</taxon>
        <taxon>Pseudomonadota</taxon>
        <taxon>Gammaproteobacteria</taxon>
        <taxon>Oceanospirillales</taxon>
        <taxon>Pleioneaceae</taxon>
        <taxon>Aliikangiella</taxon>
    </lineage>
</organism>
<reference evidence="4 5" key="1">
    <citation type="submission" date="2019-06" db="EMBL/GenBank/DDBJ databases">
        <title>Draft genome of Aliikangiella marina GYP-15.</title>
        <authorList>
            <person name="Wang G."/>
        </authorList>
    </citation>
    <scope>NUCLEOTIDE SEQUENCE [LARGE SCALE GENOMIC DNA]</scope>
    <source>
        <strain evidence="4 5">GYP-15</strain>
    </source>
</reference>
<dbReference type="Pfam" id="PF06445">
    <property type="entry name" value="GyrI-like"/>
    <property type="match status" value="1"/>
</dbReference>
<dbReference type="PANTHER" id="PTHR40055">
    <property type="entry name" value="TRANSCRIPTIONAL REGULATOR YGIV-RELATED"/>
    <property type="match status" value="1"/>
</dbReference>
<dbReference type="SUPFAM" id="SSF55136">
    <property type="entry name" value="Probable bacterial effector-binding domain"/>
    <property type="match status" value="1"/>
</dbReference>
<dbReference type="GO" id="GO:0043565">
    <property type="term" value="F:sequence-specific DNA binding"/>
    <property type="evidence" value="ECO:0007669"/>
    <property type="project" value="InterPro"/>
</dbReference>
<keyword evidence="2" id="KW-0804">Transcription</keyword>
<dbReference type="AlphaFoldDB" id="A0A545T1K2"/>
<dbReference type="InterPro" id="IPR018060">
    <property type="entry name" value="HTH_AraC"/>
</dbReference>